<dbReference type="Proteomes" id="UP000290439">
    <property type="component" value="Chromosome"/>
</dbReference>
<gene>
    <name evidence="2" type="ORF">NCTC10797_01703</name>
</gene>
<keyword evidence="1" id="KW-0812">Transmembrane</keyword>
<reference evidence="2 3" key="1">
    <citation type="submission" date="2019-02" db="EMBL/GenBank/DDBJ databases">
        <authorList>
            <consortium name="Pathogen Informatics"/>
        </authorList>
    </citation>
    <scope>NUCLEOTIDE SEQUENCE [LARGE SCALE GENOMIC DNA]</scope>
    <source>
        <strain evidence="2 3">3012STDY6756504</strain>
    </source>
</reference>
<evidence type="ECO:0000313" key="3">
    <source>
        <dbReference type="Proteomes" id="UP000290439"/>
    </source>
</evidence>
<keyword evidence="1" id="KW-0472">Membrane</keyword>
<feature type="transmembrane region" description="Helical" evidence="1">
    <location>
        <begin position="101"/>
        <end position="124"/>
    </location>
</feature>
<feature type="transmembrane region" description="Helical" evidence="1">
    <location>
        <begin position="21"/>
        <end position="44"/>
    </location>
</feature>
<feature type="transmembrane region" description="Helical" evidence="1">
    <location>
        <begin position="136"/>
        <end position="161"/>
    </location>
</feature>
<protein>
    <submittedName>
        <fullName evidence="2">Uncharacterized protein</fullName>
    </submittedName>
</protein>
<evidence type="ECO:0000313" key="2">
    <source>
        <dbReference type="EMBL" id="VFA97938.1"/>
    </source>
</evidence>
<proteinExistence type="predicted"/>
<sequence length="167" mass="17826">MNESAAARVRRGWARARETRYRIAAGMGLAGSLVWAGQAFGAWMQSQEGKWQGNEYMSVGGWELTADNLLTLLSVAALVVAGLLGWGAVGLLRGRAYGRTALVAGAWLVALGQLVAAVLAWLPIDAFYYSAPANLVFATPLVVFPLLTVLLCSATTGADWISSIRRR</sequence>
<feature type="transmembrane region" description="Helical" evidence="1">
    <location>
        <begin position="69"/>
        <end position="89"/>
    </location>
</feature>
<evidence type="ECO:0000256" key="1">
    <source>
        <dbReference type="SAM" id="Phobius"/>
    </source>
</evidence>
<organism evidence="2 3">
    <name type="scientific">Nocardia cyriacigeorgica</name>
    <dbReference type="NCBI Taxonomy" id="135487"/>
    <lineage>
        <taxon>Bacteria</taxon>
        <taxon>Bacillati</taxon>
        <taxon>Actinomycetota</taxon>
        <taxon>Actinomycetes</taxon>
        <taxon>Mycobacteriales</taxon>
        <taxon>Nocardiaceae</taxon>
        <taxon>Nocardia</taxon>
    </lineage>
</organism>
<name>A0A4U8W8E2_9NOCA</name>
<keyword evidence="1" id="KW-1133">Transmembrane helix</keyword>
<dbReference type="AlphaFoldDB" id="A0A4U8W8E2"/>
<accession>A0A4U8W8E2</accession>
<dbReference type="EMBL" id="LR215973">
    <property type="protein sequence ID" value="VFA97938.1"/>
    <property type="molecule type" value="Genomic_DNA"/>
</dbReference>